<dbReference type="PANTHER" id="PTHR15561:SF0">
    <property type="entry name" value="DNA-DIRECTED RNA POLYMERASE III SUBUNIT RPC9"/>
    <property type="match status" value="1"/>
</dbReference>
<gene>
    <name evidence="9" type="ORF">A7U60_g1708</name>
</gene>
<evidence type="ECO:0000256" key="5">
    <source>
        <dbReference type="ARBA" id="ARBA00023163"/>
    </source>
</evidence>
<dbReference type="InterPro" id="IPR010997">
    <property type="entry name" value="HRDC-like_sf"/>
</dbReference>
<dbReference type="InterPro" id="IPR038846">
    <property type="entry name" value="RPC9"/>
</dbReference>
<comment type="subcellular location">
    <subcellularLocation>
        <location evidence="1">Nucleus</location>
    </subcellularLocation>
</comment>
<feature type="region of interest" description="Disordered" evidence="7">
    <location>
        <begin position="170"/>
        <end position="230"/>
    </location>
</feature>
<evidence type="ECO:0000256" key="2">
    <source>
        <dbReference type="ARBA" id="ARBA00006898"/>
    </source>
</evidence>
<dbReference type="SMART" id="SM00657">
    <property type="entry name" value="RPOL4c"/>
    <property type="match status" value="1"/>
</dbReference>
<dbReference type="InterPro" id="IPR006590">
    <property type="entry name" value="RNA_pol_Rpb4/RPC9_core"/>
</dbReference>
<proteinExistence type="inferred from homology"/>
<feature type="compositionally biased region" description="Basic and acidic residues" evidence="7">
    <location>
        <begin position="187"/>
        <end position="197"/>
    </location>
</feature>
<dbReference type="Proteomes" id="UP000757232">
    <property type="component" value="Unassembled WGS sequence"/>
</dbReference>
<feature type="domain" description="RNA polymerase Rpb4/RPC9 core" evidence="8">
    <location>
        <begin position="40"/>
        <end position="161"/>
    </location>
</feature>
<evidence type="ECO:0000313" key="9">
    <source>
        <dbReference type="EMBL" id="OCB91071.1"/>
    </source>
</evidence>
<protein>
    <recommendedName>
        <fullName evidence="3">DNA-directed RNA polymerase III subunit RPC9</fullName>
    </recommendedName>
</protein>
<keyword evidence="6" id="KW-0539">Nucleus</keyword>
<comment type="similarity">
    <text evidence="2">Belongs to the eukaryotic RPC9 RNA polymerase subunit family.</text>
</comment>
<dbReference type="Gene3D" id="1.20.1250.40">
    <property type="match status" value="1"/>
</dbReference>
<reference evidence="9" key="1">
    <citation type="submission" date="2016-06" db="EMBL/GenBank/DDBJ databases">
        <title>Draft Genome sequence of the fungus Inonotus baumii.</title>
        <authorList>
            <person name="Zhu H."/>
            <person name="Lin W."/>
        </authorList>
    </citation>
    <scope>NUCLEOTIDE SEQUENCE</scope>
    <source>
        <strain evidence="9">821</strain>
    </source>
</reference>
<keyword evidence="5" id="KW-0804">Transcription</keyword>
<dbReference type="OrthoDB" id="1746530at2759"/>
<organism evidence="9 10">
    <name type="scientific">Sanghuangporus baumii</name>
    <name type="common">Phellinus baumii</name>
    <dbReference type="NCBI Taxonomy" id="108892"/>
    <lineage>
        <taxon>Eukaryota</taxon>
        <taxon>Fungi</taxon>
        <taxon>Dikarya</taxon>
        <taxon>Basidiomycota</taxon>
        <taxon>Agaricomycotina</taxon>
        <taxon>Agaricomycetes</taxon>
        <taxon>Hymenochaetales</taxon>
        <taxon>Hymenochaetaceae</taxon>
        <taxon>Sanghuangporus</taxon>
    </lineage>
</organism>
<dbReference type="AlphaFoldDB" id="A0A9Q5I3W6"/>
<keyword evidence="4" id="KW-0240">DNA-directed RNA polymerase</keyword>
<feature type="compositionally biased region" description="Acidic residues" evidence="7">
    <location>
        <begin position="220"/>
        <end position="230"/>
    </location>
</feature>
<evidence type="ECO:0000256" key="7">
    <source>
        <dbReference type="SAM" id="MobiDB-lite"/>
    </source>
</evidence>
<evidence type="ECO:0000256" key="4">
    <source>
        <dbReference type="ARBA" id="ARBA00022478"/>
    </source>
</evidence>
<dbReference type="GO" id="GO:0005666">
    <property type="term" value="C:RNA polymerase III complex"/>
    <property type="evidence" value="ECO:0007669"/>
    <property type="project" value="InterPro"/>
</dbReference>
<name>A0A9Q5I3W6_SANBA</name>
<sequence length="230" mass="25924">MSMEVLSARSALLSNYEVLTLLKELESEQLARQKTAIRIKKEEDERIAARLNAASAPNDSSLASTLVQEEVCENLRTVEFEAIQYLTADYQPTKQQSAESISQLVRDLNKFDLTKAEKLQIVNLAPTEPVELYVIVEEIEDRFGDKMDEVLDVVRSSLARPNPLFLPLDEQRQEQSAQPSSSARIIHMQEHETRLGWEEETDGEHIDEFDDLGTGAGVEGDLEMGDDNDD</sequence>
<feature type="compositionally biased region" description="Acidic residues" evidence="7">
    <location>
        <begin position="198"/>
        <end position="211"/>
    </location>
</feature>
<accession>A0A9Q5I3W6</accession>
<dbReference type="InterPro" id="IPR038324">
    <property type="entry name" value="Rpb4/RPC9_sf"/>
</dbReference>
<dbReference type="Pfam" id="PF03874">
    <property type="entry name" value="RNA_pol_Rpb4"/>
    <property type="match status" value="1"/>
</dbReference>
<evidence type="ECO:0000313" key="10">
    <source>
        <dbReference type="Proteomes" id="UP000757232"/>
    </source>
</evidence>
<dbReference type="GO" id="GO:0000166">
    <property type="term" value="F:nucleotide binding"/>
    <property type="evidence" value="ECO:0007669"/>
    <property type="project" value="InterPro"/>
</dbReference>
<dbReference type="InterPro" id="IPR005574">
    <property type="entry name" value="Rpb4/RPC9"/>
</dbReference>
<evidence type="ECO:0000256" key="3">
    <source>
        <dbReference type="ARBA" id="ARBA00016672"/>
    </source>
</evidence>
<keyword evidence="10" id="KW-1185">Reference proteome</keyword>
<evidence type="ECO:0000256" key="1">
    <source>
        <dbReference type="ARBA" id="ARBA00004123"/>
    </source>
</evidence>
<evidence type="ECO:0000259" key="8">
    <source>
        <dbReference type="SMART" id="SM00657"/>
    </source>
</evidence>
<dbReference type="GO" id="GO:0006384">
    <property type="term" value="P:transcription initiation at RNA polymerase III promoter"/>
    <property type="evidence" value="ECO:0007669"/>
    <property type="project" value="InterPro"/>
</dbReference>
<evidence type="ECO:0000256" key="6">
    <source>
        <dbReference type="ARBA" id="ARBA00023242"/>
    </source>
</evidence>
<dbReference type="SUPFAM" id="SSF47819">
    <property type="entry name" value="HRDC-like"/>
    <property type="match status" value="1"/>
</dbReference>
<dbReference type="PANTHER" id="PTHR15561">
    <property type="entry name" value="CALCITONIN GENE-RELATED PEPTIDE-RECEPTOR COMPONENT PROTEIN"/>
    <property type="match status" value="1"/>
</dbReference>
<feature type="compositionally biased region" description="Polar residues" evidence="7">
    <location>
        <begin position="174"/>
        <end position="183"/>
    </location>
</feature>
<comment type="caution">
    <text evidence="9">The sequence shown here is derived from an EMBL/GenBank/DDBJ whole genome shotgun (WGS) entry which is preliminary data.</text>
</comment>
<dbReference type="EMBL" id="LNZH02000107">
    <property type="protein sequence ID" value="OCB91071.1"/>
    <property type="molecule type" value="Genomic_DNA"/>
</dbReference>